<protein>
    <submittedName>
        <fullName evidence="9">Rod shape-determining protein MreD</fullName>
    </submittedName>
</protein>
<feature type="transmembrane region" description="Helical" evidence="8">
    <location>
        <begin position="102"/>
        <end position="123"/>
    </location>
</feature>
<dbReference type="EMBL" id="CP006911">
    <property type="protein sequence ID" value="ALE01539.1"/>
    <property type="molecule type" value="Genomic_DNA"/>
</dbReference>
<evidence type="ECO:0000256" key="6">
    <source>
        <dbReference type="ARBA" id="ARBA00022989"/>
    </source>
</evidence>
<comment type="similarity">
    <text evidence="2">Belongs to the MreD family.</text>
</comment>
<dbReference type="RefSeq" id="WP_053819752.1">
    <property type="nucleotide sequence ID" value="NZ_CP006911.1"/>
</dbReference>
<dbReference type="Pfam" id="PF04093">
    <property type="entry name" value="MreD"/>
    <property type="match status" value="1"/>
</dbReference>
<feature type="transmembrane region" description="Helical" evidence="8">
    <location>
        <begin position="76"/>
        <end position="96"/>
    </location>
</feature>
<dbReference type="AlphaFoldDB" id="A0A0M4LG39"/>
<evidence type="ECO:0000256" key="1">
    <source>
        <dbReference type="ARBA" id="ARBA00004651"/>
    </source>
</evidence>
<dbReference type="OrthoDB" id="9793607at2"/>
<dbReference type="Proteomes" id="UP000068905">
    <property type="component" value="Chromosome"/>
</dbReference>
<name>A0A0M4LG39_9GAMM</name>
<keyword evidence="6 8" id="KW-1133">Transmembrane helix</keyword>
<evidence type="ECO:0000256" key="4">
    <source>
        <dbReference type="ARBA" id="ARBA00022692"/>
    </source>
</evidence>
<accession>A0A0M4LG39</accession>
<feature type="transmembrane region" description="Helical" evidence="8">
    <location>
        <begin position="130"/>
        <end position="150"/>
    </location>
</feature>
<dbReference type="NCBIfam" id="TIGR03426">
    <property type="entry name" value="shape_MreD"/>
    <property type="match status" value="1"/>
</dbReference>
<keyword evidence="3" id="KW-1003">Cell membrane</keyword>
<dbReference type="PANTHER" id="PTHR37484:SF1">
    <property type="entry name" value="ROD SHAPE-DETERMINING PROTEIN MRED"/>
    <property type="match status" value="1"/>
</dbReference>
<dbReference type="STRING" id="1125411.W908_02315"/>
<keyword evidence="10" id="KW-1185">Reference proteome</keyword>
<evidence type="ECO:0000256" key="7">
    <source>
        <dbReference type="ARBA" id="ARBA00023136"/>
    </source>
</evidence>
<gene>
    <name evidence="9" type="ORF">W908_02315</name>
</gene>
<evidence type="ECO:0000313" key="9">
    <source>
        <dbReference type="EMBL" id="ALE01539.1"/>
    </source>
</evidence>
<dbReference type="GO" id="GO:0005886">
    <property type="term" value="C:plasma membrane"/>
    <property type="evidence" value="ECO:0007669"/>
    <property type="project" value="UniProtKB-SubCell"/>
</dbReference>
<evidence type="ECO:0000313" key="10">
    <source>
        <dbReference type="Proteomes" id="UP000068905"/>
    </source>
</evidence>
<feature type="transmembrane region" description="Helical" evidence="8">
    <location>
        <begin position="7"/>
        <end position="29"/>
    </location>
</feature>
<dbReference type="KEGG" id="tsn:W908_02315"/>
<dbReference type="GO" id="GO:0008360">
    <property type="term" value="P:regulation of cell shape"/>
    <property type="evidence" value="ECO:0007669"/>
    <property type="project" value="UniProtKB-KW"/>
</dbReference>
<dbReference type="InterPro" id="IPR007227">
    <property type="entry name" value="Cell_shape_determining_MreD"/>
</dbReference>
<keyword evidence="7 8" id="KW-0472">Membrane</keyword>
<reference evidence="9 10" key="1">
    <citation type="journal article" date="2015" name="Genome Announc.">
        <title>Genome Sequence of 'Candidatus Thioglobus singularis' Strain PS1, a Mixotroph from the SUP05 Clade of Marine Gammaproteobacteria.</title>
        <authorList>
            <person name="Marshall K.T."/>
            <person name="Morris R.M."/>
        </authorList>
    </citation>
    <scope>NUCLEOTIDE SEQUENCE [LARGE SCALE GENOMIC DNA]</scope>
    <source>
        <strain evidence="9 10">PS1</strain>
    </source>
</reference>
<proteinExistence type="inferred from homology"/>
<evidence type="ECO:0000256" key="8">
    <source>
        <dbReference type="SAM" id="Phobius"/>
    </source>
</evidence>
<evidence type="ECO:0000256" key="2">
    <source>
        <dbReference type="ARBA" id="ARBA00007776"/>
    </source>
</evidence>
<sequence length="155" mass="17434">MINQTQLLLLLKVTILAFILGSISLPIILELISPFWLLMFFIYWLIYSDSNGIFSAALILGLLLDVLQGAILGQNALALIVSSAFILSVKKSFFVSNLTTQQVYVFIASLIYLVLFLMTHLVVQGLQIQWLILFVPFTGALMWPVVRFLLAKLKQ</sequence>
<dbReference type="InterPro" id="IPR026034">
    <property type="entry name" value="MreD_proteobac"/>
</dbReference>
<evidence type="ECO:0000256" key="3">
    <source>
        <dbReference type="ARBA" id="ARBA00022475"/>
    </source>
</evidence>
<dbReference type="PANTHER" id="PTHR37484">
    <property type="entry name" value="ROD SHAPE-DETERMINING PROTEIN MRED"/>
    <property type="match status" value="1"/>
</dbReference>
<comment type="subcellular location">
    <subcellularLocation>
        <location evidence="1">Cell membrane</location>
        <topology evidence="1">Multi-pass membrane protein</topology>
    </subcellularLocation>
</comment>
<evidence type="ECO:0000256" key="5">
    <source>
        <dbReference type="ARBA" id="ARBA00022960"/>
    </source>
</evidence>
<keyword evidence="5" id="KW-0133">Cell shape</keyword>
<organism evidence="9 10">
    <name type="scientific">Candidatus Pseudothioglobus singularis PS1</name>
    <dbReference type="NCBI Taxonomy" id="1125411"/>
    <lineage>
        <taxon>Bacteria</taxon>
        <taxon>Pseudomonadati</taxon>
        <taxon>Pseudomonadota</taxon>
        <taxon>Gammaproteobacteria</taxon>
        <taxon>Candidatus Pseudothioglobaceae</taxon>
        <taxon>Candidatus Pseudothioglobus</taxon>
    </lineage>
</organism>
<keyword evidence="4 8" id="KW-0812">Transmembrane</keyword>